<dbReference type="EMBL" id="BLPF01000002">
    <property type="protein sequence ID" value="GFJ82304.1"/>
    <property type="molecule type" value="Genomic_DNA"/>
</dbReference>
<dbReference type="Gene3D" id="2.120.10.30">
    <property type="entry name" value="TolB, C-terminal domain"/>
    <property type="match status" value="1"/>
</dbReference>
<organism evidence="2 3">
    <name type="scientific">Phytohabitans houttuyneae</name>
    <dbReference type="NCBI Taxonomy" id="1076126"/>
    <lineage>
        <taxon>Bacteria</taxon>
        <taxon>Bacillati</taxon>
        <taxon>Actinomycetota</taxon>
        <taxon>Actinomycetes</taxon>
        <taxon>Micromonosporales</taxon>
        <taxon>Micromonosporaceae</taxon>
    </lineage>
</organism>
<dbReference type="SUPFAM" id="SSF101898">
    <property type="entry name" value="NHL repeat"/>
    <property type="match status" value="1"/>
</dbReference>
<evidence type="ECO:0000313" key="3">
    <source>
        <dbReference type="Proteomes" id="UP000482800"/>
    </source>
</evidence>
<keyword evidence="3" id="KW-1185">Reference proteome</keyword>
<proteinExistence type="predicted"/>
<dbReference type="Proteomes" id="UP000482800">
    <property type="component" value="Unassembled WGS sequence"/>
</dbReference>
<gene>
    <name evidence="2" type="ORF">Phou_064840</name>
</gene>
<reference evidence="2 3" key="1">
    <citation type="submission" date="2020-03" db="EMBL/GenBank/DDBJ databases">
        <title>Whole genome shotgun sequence of Phytohabitans houttuyneae NBRC 108639.</title>
        <authorList>
            <person name="Komaki H."/>
            <person name="Tamura T."/>
        </authorList>
    </citation>
    <scope>NUCLEOTIDE SEQUENCE [LARGE SCALE GENOMIC DNA]</scope>
    <source>
        <strain evidence="2 3">NBRC 108639</strain>
    </source>
</reference>
<feature type="domain" description="Glucose/Sorbosone dehydrogenase" evidence="1">
    <location>
        <begin position="5"/>
        <end position="59"/>
    </location>
</feature>
<name>A0A6V8KES0_9ACTN</name>
<evidence type="ECO:0000259" key="1">
    <source>
        <dbReference type="Pfam" id="PF07995"/>
    </source>
</evidence>
<comment type="caution">
    <text evidence="2">The sequence shown here is derived from an EMBL/GenBank/DDBJ whole genome shotgun (WGS) entry which is preliminary data.</text>
</comment>
<dbReference type="InterPro" id="IPR011042">
    <property type="entry name" value="6-blade_b-propeller_TolB-like"/>
</dbReference>
<reference evidence="2 3" key="2">
    <citation type="submission" date="2020-03" db="EMBL/GenBank/DDBJ databases">
        <authorList>
            <person name="Ichikawa N."/>
            <person name="Kimura A."/>
            <person name="Kitahashi Y."/>
            <person name="Uohara A."/>
        </authorList>
    </citation>
    <scope>NUCLEOTIDE SEQUENCE [LARGE SCALE GENOMIC DNA]</scope>
    <source>
        <strain evidence="2 3">NBRC 108639</strain>
    </source>
</reference>
<accession>A0A6V8KES0</accession>
<sequence>MAFHDGRIWIACLRGQRLYRIGTDGSSPAQLLTGRYGRLRQVTPAPDGSLWVLTNDRVGPDYDLILRVTP</sequence>
<dbReference type="InterPro" id="IPR012938">
    <property type="entry name" value="Glc/Sorbosone_DH"/>
</dbReference>
<dbReference type="AlphaFoldDB" id="A0A6V8KES0"/>
<evidence type="ECO:0000313" key="2">
    <source>
        <dbReference type="EMBL" id="GFJ82304.1"/>
    </source>
</evidence>
<dbReference type="Pfam" id="PF07995">
    <property type="entry name" value="GSDH"/>
    <property type="match status" value="1"/>
</dbReference>
<protein>
    <recommendedName>
        <fullName evidence="1">Glucose/Sorbosone dehydrogenase domain-containing protein</fullName>
    </recommendedName>
</protein>